<sequence length="104" mass="11591">MFELLVQHGADINRHAEERDERTSLMNLLLLFELEARIPVPAVRANEAAEHRKLTDLESVVVLDAGRLSRSHATRLLLEHASNELELADLEGSVRGIVVSVFLG</sequence>
<evidence type="ECO:0000313" key="2">
    <source>
        <dbReference type="Proteomes" id="UP000324585"/>
    </source>
</evidence>
<keyword evidence="2" id="KW-1185">Reference proteome</keyword>
<comment type="caution">
    <text evidence="1">The sequence shown here is derived from an EMBL/GenBank/DDBJ whole genome shotgun (WGS) entry which is preliminary data.</text>
</comment>
<accession>A0A5J4YXN0</accession>
<dbReference type="AlphaFoldDB" id="A0A5J4YXN0"/>
<evidence type="ECO:0000313" key="1">
    <source>
        <dbReference type="EMBL" id="KAA8496349.1"/>
    </source>
</evidence>
<proteinExistence type="predicted"/>
<gene>
    <name evidence="1" type="ORF">FVE85_0078</name>
</gene>
<name>A0A5J4YXN0_PORPP</name>
<protein>
    <submittedName>
        <fullName evidence="1">Uncharacterized protein</fullName>
    </submittedName>
</protein>
<dbReference type="EMBL" id="VRMN01000002">
    <property type="protein sequence ID" value="KAA8496349.1"/>
    <property type="molecule type" value="Genomic_DNA"/>
</dbReference>
<organism evidence="1 2">
    <name type="scientific">Porphyridium purpureum</name>
    <name type="common">Red alga</name>
    <name type="synonym">Porphyridium cruentum</name>
    <dbReference type="NCBI Taxonomy" id="35688"/>
    <lineage>
        <taxon>Eukaryota</taxon>
        <taxon>Rhodophyta</taxon>
        <taxon>Bangiophyceae</taxon>
        <taxon>Porphyridiales</taxon>
        <taxon>Porphyridiaceae</taxon>
        <taxon>Porphyridium</taxon>
    </lineage>
</organism>
<reference evidence="2" key="1">
    <citation type="journal article" date="2019" name="Nat. Commun.">
        <title>Expansion of phycobilisome linker gene families in mesophilic red algae.</title>
        <authorList>
            <person name="Lee J."/>
            <person name="Kim D."/>
            <person name="Bhattacharya D."/>
            <person name="Yoon H.S."/>
        </authorList>
    </citation>
    <scope>NUCLEOTIDE SEQUENCE [LARGE SCALE GENOMIC DNA]</scope>
    <source>
        <strain evidence="2">CCMP 1328</strain>
    </source>
</reference>
<dbReference type="Proteomes" id="UP000324585">
    <property type="component" value="Unassembled WGS sequence"/>
</dbReference>